<evidence type="ECO:0000313" key="2">
    <source>
        <dbReference type="EMBL" id="EEE57174.1"/>
    </source>
</evidence>
<feature type="compositionally biased region" description="Basic and acidic residues" evidence="1">
    <location>
        <begin position="12"/>
        <end position="21"/>
    </location>
</feature>
<dbReference type="PANTHER" id="PTHR37610:SF77">
    <property type="entry name" value="INTEGRASE CATALYTIC DOMAIN-CONTAINING PROTEIN"/>
    <property type="match status" value="1"/>
</dbReference>
<sequence>MLLRSIGQASHLTDDPPDEKTDATKIKAWKTADDRVMGFIFMSVEVPIRMSFRDHTTAKEMWDYLKQRSIGQASHLTDDPPDEKTDATKIKAWKTADDRVMGFIFMSVEVPIRMSFRDHTTAKEMWDYLKQRYTQESGALRFSLLQNLHNLQQQDQSIEEFYNAFTRLSGQLEAQTPKGASGCAQCKAREKHDQENLVYQFVMRLSSQFESIRVQLLGRPTRPTMAEALADLIAEETRLCSLDTTPTPVVTHNVMAAPQRVGAPMGGIPEFSSIAKSDRICSHCKKVGHISDDCFYLHPEKLADYQARRAAVPRPRATASAPVFLDITAAGPSSTSAGGSASSAVSCAPQSLVARPSYQASDWSWPSP</sequence>
<organism evidence="2">
    <name type="scientific">Oryza sativa subsp. japonica</name>
    <name type="common">Rice</name>
    <dbReference type="NCBI Taxonomy" id="39947"/>
    <lineage>
        <taxon>Eukaryota</taxon>
        <taxon>Viridiplantae</taxon>
        <taxon>Streptophyta</taxon>
        <taxon>Embryophyta</taxon>
        <taxon>Tracheophyta</taxon>
        <taxon>Spermatophyta</taxon>
        <taxon>Magnoliopsida</taxon>
        <taxon>Liliopsida</taxon>
        <taxon>Poales</taxon>
        <taxon>Poaceae</taxon>
        <taxon>BOP clade</taxon>
        <taxon>Oryzoideae</taxon>
        <taxon>Oryzeae</taxon>
        <taxon>Oryzinae</taxon>
        <taxon>Oryza</taxon>
        <taxon>Oryza sativa</taxon>
    </lineage>
</organism>
<name>B9F0I2_ORYSJ</name>
<evidence type="ECO:0000256" key="1">
    <source>
        <dbReference type="SAM" id="MobiDB-lite"/>
    </source>
</evidence>
<dbReference type="Proteomes" id="UP000007752">
    <property type="component" value="Chromosome 2"/>
</dbReference>
<evidence type="ECO:0008006" key="3">
    <source>
        <dbReference type="Google" id="ProtNLM"/>
    </source>
</evidence>
<dbReference type="AlphaFoldDB" id="B9F0I2"/>
<protein>
    <recommendedName>
        <fullName evidence="3">CCHC-type domain-containing protein</fullName>
    </recommendedName>
</protein>
<dbReference type="Pfam" id="PF14223">
    <property type="entry name" value="Retrotran_gag_2"/>
    <property type="match status" value="1"/>
</dbReference>
<proteinExistence type="predicted"/>
<feature type="region of interest" description="Disordered" evidence="1">
    <location>
        <begin position="1"/>
        <end position="21"/>
    </location>
</feature>
<reference evidence="2" key="2">
    <citation type="submission" date="2008-12" db="EMBL/GenBank/DDBJ databases">
        <title>Improved gene annotation of the rice (Oryza sativa) genomes.</title>
        <authorList>
            <person name="Wang J."/>
            <person name="Li R."/>
            <person name="Fan W."/>
            <person name="Huang Q."/>
            <person name="Zhang J."/>
            <person name="Zhou Y."/>
            <person name="Hu Y."/>
            <person name="Zi S."/>
            <person name="Li J."/>
            <person name="Ni P."/>
            <person name="Zheng H."/>
            <person name="Zhang Y."/>
            <person name="Zhao M."/>
            <person name="Hao Q."/>
            <person name="McDermott J."/>
            <person name="Samudrala R."/>
            <person name="Kristiansen K."/>
            <person name="Wong G.K.-S."/>
        </authorList>
    </citation>
    <scope>NUCLEOTIDE SEQUENCE</scope>
</reference>
<dbReference type="EMBL" id="CM000139">
    <property type="protein sequence ID" value="EEE57174.1"/>
    <property type="molecule type" value="Genomic_DNA"/>
</dbReference>
<accession>B9F0I2</accession>
<dbReference type="PANTHER" id="PTHR37610">
    <property type="entry name" value="CCHC-TYPE DOMAIN-CONTAINING PROTEIN"/>
    <property type="match status" value="1"/>
</dbReference>
<reference evidence="2" key="1">
    <citation type="journal article" date="2005" name="PLoS Biol.">
        <title>The genomes of Oryza sativa: a history of duplications.</title>
        <authorList>
            <person name="Yu J."/>
            <person name="Wang J."/>
            <person name="Lin W."/>
            <person name="Li S."/>
            <person name="Li H."/>
            <person name="Zhou J."/>
            <person name="Ni P."/>
            <person name="Dong W."/>
            <person name="Hu S."/>
            <person name="Zeng C."/>
            <person name="Zhang J."/>
            <person name="Zhang Y."/>
            <person name="Li R."/>
            <person name="Xu Z."/>
            <person name="Li S."/>
            <person name="Li X."/>
            <person name="Zheng H."/>
            <person name="Cong L."/>
            <person name="Lin L."/>
            <person name="Yin J."/>
            <person name="Geng J."/>
            <person name="Li G."/>
            <person name="Shi J."/>
            <person name="Liu J."/>
            <person name="Lv H."/>
            <person name="Li J."/>
            <person name="Wang J."/>
            <person name="Deng Y."/>
            <person name="Ran L."/>
            <person name="Shi X."/>
            <person name="Wang X."/>
            <person name="Wu Q."/>
            <person name="Li C."/>
            <person name="Ren X."/>
            <person name="Wang J."/>
            <person name="Wang X."/>
            <person name="Li D."/>
            <person name="Liu D."/>
            <person name="Zhang X."/>
            <person name="Ji Z."/>
            <person name="Zhao W."/>
            <person name="Sun Y."/>
            <person name="Zhang Z."/>
            <person name="Bao J."/>
            <person name="Han Y."/>
            <person name="Dong L."/>
            <person name="Ji J."/>
            <person name="Chen P."/>
            <person name="Wu S."/>
            <person name="Liu J."/>
            <person name="Xiao Y."/>
            <person name="Bu D."/>
            <person name="Tan J."/>
            <person name="Yang L."/>
            <person name="Ye C."/>
            <person name="Zhang J."/>
            <person name="Xu J."/>
            <person name="Zhou Y."/>
            <person name="Yu Y."/>
            <person name="Zhang B."/>
            <person name="Zhuang S."/>
            <person name="Wei H."/>
            <person name="Liu B."/>
            <person name="Lei M."/>
            <person name="Yu H."/>
            <person name="Li Y."/>
            <person name="Xu H."/>
            <person name="Wei S."/>
            <person name="He X."/>
            <person name="Fang L."/>
            <person name="Zhang Z."/>
            <person name="Zhang Y."/>
            <person name="Huang X."/>
            <person name="Su Z."/>
            <person name="Tong W."/>
            <person name="Li J."/>
            <person name="Tong Z."/>
            <person name="Li S."/>
            <person name="Ye J."/>
            <person name="Wang L."/>
            <person name="Fang L."/>
            <person name="Lei T."/>
            <person name="Chen C."/>
            <person name="Chen H."/>
            <person name="Xu Z."/>
            <person name="Li H."/>
            <person name="Huang H."/>
            <person name="Zhang F."/>
            <person name="Xu H."/>
            <person name="Li N."/>
            <person name="Zhao C."/>
            <person name="Li S."/>
            <person name="Dong L."/>
            <person name="Huang Y."/>
            <person name="Li L."/>
            <person name="Xi Y."/>
            <person name="Qi Q."/>
            <person name="Li W."/>
            <person name="Zhang B."/>
            <person name="Hu W."/>
            <person name="Zhang Y."/>
            <person name="Tian X."/>
            <person name="Jiao Y."/>
            <person name="Liang X."/>
            <person name="Jin J."/>
            <person name="Gao L."/>
            <person name="Zheng W."/>
            <person name="Hao B."/>
            <person name="Liu S."/>
            <person name="Wang W."/>
            <person name="Yuan L."/>
            <person name="Cao M."/>
            <person name="McDermott J."/>
            <person name="Samudrala R."/>
            <person name="Wang J."/>
            <person name="Wong G.K."/>
            <person name="Yang H."/>
        </authorList>
    </citation>
    <scope>NUCLEOTIDE SEQUENCE [LARGE SCALE GENOMIC DNA]</scope>
</reference>
<gene>
    <name evidence="2" type="ORF">OsJ_07110</name>
</gene>